<evidence type="ECO:0000256" key="9">
    <source>
        <dbReference type="ARBA" id="ARBA00023175"/>
    </source>
</evidence>
<keyword evidence="18" id="KW-1185">Reference proteome</keyword>
<dbReference type="GO" id="GO:0007018">
    <property type="term" value="P:microtubule-based movement"/>
    <property type="evidence" value="ECO:0007669"/>
    <property type="project" value="InterPro"/>
</dbReference>
<evidence type="ECO:0000256" key="10">
    <source>
        <dbReference type="ARBA" id="ARBA00023212"/>
    </source>
</evidence>
<dbReference type="PROSITE" id="PS00411">
    <property type="entry name" value="KINESIN_MOTOR_1"/>
    <property type="match status" value="1"/>
</dbReference>
<keyword evidence="4 14" id="KW-0493">Microtubule</keyword>
<dbReference type="PANTHER" id="PTHR47970">
    <property type="entry name" value="KINESIN-LIKE PROTEIN KIF11"/>
    <property type="match status" value="1"/>
</dbReference>
<evidence type="ECO:0000256" key="6">
    <source>
        <dbReference type="ARBA" id="ARBA00022776"/>
    </source>
</evidence>
<dbReference type="Proteomes" id="UP000095023">
    <property type="component" value="Unassembled WGS sequence"/>
</dbReference>
<evidence type="ECO:0000256" key="15">
    <source>
        <dbReference type="SAM" id="MobiDB-lite"/>
    </source>
</evidence>
<dbReference type="EMBL" id="KV453842">
    <property type="protein sequence ID" value="ODV89856.1"/>
    <property type="molecule type" value="Genomic_DNA"/>
</dbReference>
<feature type="non-terminal residue" evidence="17">
    <location>
        <position position="1"/>
    </location>
</feature>
<dbReference type="GO" id="GO:0072686">
    <property type="term" value="C:mitotic spindle"/>
    <property type="evidence" value="ECO:0007669"/>
    <property type="project" value="TreeGrafter"/>
</dbReference>
<accession>A0A1E4TDK9</accession>
<protein>
    <recommendedName>
        <fullName evidence="14">Kinesin-like protein</fullName>
    </recommendedName>
</protein>
<keyword evidence="6" id="KW-0498">Mitosis</keyword>
<evidence type="ECO:0000256" key="3">
    <source>
        <dbReference type="ARBA" id="ARBA00022618"/>
    </source>
</evidence>
<feature type="binding site" evidence="13">
    <location>
        <begin position="88"/>
        <end position="95"/>
    </location>
    <ligand>
        <name>ATP</name>
        <dbReference type="ChEBI" id="CHEBI:30616"/>
    </ligand>
</feature>
<dbReference type="InterPro" id="IPR036961">
    <property type="entry name" value="Kinesin_motor_dom_sf"/>
</dbReference>
<dbReference type="SMART" id="SM00129">
    <property type="entry name" value="KISc"/>
    <property type="match status" value="1"/>
</dbReference>
<evidence type="ECO:0000256" key="12">
    <source>
        <dbReference type="ARBA" id="ARBA00059896"/>
    </source>
</evidence>
<evidence type="ECO:0000313" key="17">
    <source>
        <dbReference type="EMBL" id="ODV89856.1"/>
    </source>
</evidence>
<dbReference type="GO" id="GO:0008574">
    <property type="term" value="F:plus-end-directed microtubule motor activity"/>
    <property type="evidence" value="ECO:0007669"/>
    <property type="project" value="TreeGrafter"/>
</dbReference>
<proteinExistence type="inferred from homology"/>
<keyword evidence="11" id="KW-0131">Cell cycle</keyword>
<evidence type="ECO:0000256" key="11">
    <source>
        <dbReference type="ARBA" id="ARBA00023306"/>
    </source>
</evidence>
<dbReference type="InterPro" id="IPR047149">
    <property type="entry name" value="KIF11-like"/>
</dbReference>
<evidence type="ECO:0000256" key="14">
    <source>
        <dbReference type="RuleBase" id="RU000394"/>
    </source>
</evidence>
<dbReference type="GO" id="GO:0000073">
    <property type="term" value="P:initial mitotic spindle pole body separation"/>
    <property type="evidence" value="ECO:0007669"/>
    <property type="project" value="TreeGrafter"/>
</dbReference>
<dbReference type="PRINTS" id="PR00380">
    <property type="entry name" value="KINESINHEAVY"/>
</dbReference>
<feature type="non-terminal residue" evidence="17">
    <location>
        <position position="752"/>
    </location>
</feature>
<evidence type="ECO:0000256" key="1">
    <source>
        <dbReference type="ARBA" id="ARBA00004186"/>
    </source>
</evidence>
<gene>
    <name evidence="17" type="ORF">CANCADRAFT_19537</name>
</gene>
<name>A0A1E4TDK9_9ASCO</name>
<evidence type="ECO:0000259" key="16">
    <source>
        <dbReference type="PROSITE" id="PS50067"/>
    </source>
</evidence>
<evidence type="ECO:0000256" key="13">
    <source>
        <dbReference type="PROSITE-ProRule" id="PRU00283"/>
    </source>
</evidence>
<evidence type="ECO:0000256" key="8">
    <source>
        <dbReference type="ARBA" id="ARBA00023054"/>
    </source>
</evidence>
<evidence type="ECO:0000256" key="7">
    <source>
        <dbReference type="ARBA" id="ARBA00022840"/>
    </source>
</evidence>
<dbReference type="Pfam" id="PF00225">
    <property type="entry name" value="Kinesin"/>
    <property type="match status" value="1"/>
</dbReference>
<dbReference type="FunFam" id="3.40.850.10:FF:000051">
    <property type="entry name" value="Kinesin-like protein bimC"/>
    <property type="match status" value="1"/>
</dbReference>
<dbReference type="GO" id="GO:0008017">
    <property type="term" value="F:microtubule binding"/>
    <property type="evidence" value="ECO:0007669"/>
    <property type="project" value="InterPro"/>
</dbReference>
<comment type="similarity">
    <text evidence="13 14">Belongs to the TRAFAC class myosin-kinesin ATPase superfamily. Kinesin family.</text>
</comment>
<dbReference type="InterPro" id="IPR027417">
    <property type="entry name" value="P-loop_NTPase"/>
</dbReference>
<dbReference type="PANTHER" id="PTHR47970:SF12">
    <property type="entry name" value="KINESIN FAMILY MEMBER 11"/>
    <property type="match status" value="1"/>
</dbReference>
<feature type="domain" description="Kinesin motor" evidence="16">
    <location>
        <begin position="2"/>
        <end position="339"/>
    </location>
</feature>
<dbReference type="OrthoDB" id="3176171at2759"/>
<keyword evidence="3" id="KW-0132">Cell division</keyword>
<dbReference type="GO" id="GO:0005876">
    <property type="term" value="C:spindle microtubule"/>
    <property type="evidence" value="ECO:0007669"/>
    <property type="project" value="TreeGrafter"/>
</dbReference>
<keyword evidence="8" id="KW-0175">Coiled coil</keyword>
<keyword evidence="9 13" id="KW-0505">Motor protein</keyword>
<evidence type="ECO:0000256" key="2">
    <source>
        <dbReference type="ARBA" id="ARBA00022490"/>
    </source>
</evidence>
<keyword evidence="7 13" id="KW-0067">ATP-binding</keyword>
<dbReference type="GO" id="GO:0051301">
    <property type="term" value="P:cell division"/>
    <property type="evidence" value="ECO:0007669"/>
    <property type="project" value="UniProtKB-KW"/>
</dbReference>
<dbReference type="Gene3D" id="3.40.850.10">
    <property type="entry name" value="Kinesin motor domain"/>
    <property type="match status" value="1"/>
</dbReference>
<evidence type="ECO:0000256" key="5">
    <source>
        <dbReference type="ARBA" id="ARBA00022741"/>
    </source>
</evidence>
<dbReference type="InterPro" id="IPR019821">
    <property type="entry name" value="Kinesin_motor_CS"/>
</dbReference>
<dbReference type="SUPFAM" id="SSF52540">
    <property type="entry name" value="P-loop containing nucleoside triphosphate hydrolases"/>
    <property type="match status" value="1"/>
</dbReference>
<feature type="compositionally biased region" description="Polar residues" evidence="15">
    <location>
        <begin position="423"/>
        <end position="432"/>
    </location>
</feature>
<reference evidence="18" key="1">
    <citation type="submission" date="2016-02" db="EMBL/GenBank/DDBJ databases">
        <title>Comparative genomics of biotechnologically important yeasts.</title>
        <authorList>
            <consortium name="DOE Joint Genome Institute"/>
            <person name="Riley R."/>
            <person name="Haridas S."/>
            <person name="Wolfe K.H."/>
            <person name="Lopes M.R."/>
            <person name="Hittinger C.T."/>
            <person name="Goker M."/>
            <person name="Salamov A."/>
            <person name="Wisecaver J."/>
            <person name="Long T.M."/>
            <person name="Aerts A.L."/>
            <person name="Barry K."/>
            <person name="Choi C."/>
            <person name="Clum A."/>
            <person name="Coughlan A.Y."/>
            <person name="Deshpande S."/>
            <person name="Douglass A.P."/>
            <person name="Hanson S.J."/>
            <person name="Klenk H.-P."/>
            <person name="Labutti K."/>
            <person name="Lapidus A."/>
            <person name="Lindquist E."/>
            <person name="Lipzen A."/>
            <person name="Meier-Kolthoff J.P."/>
            <person name="Ohm R.A."/>
            <person name="Otillar R.P."/>
            <person name="Pangilinan J."/>
            <person name="Peng Y."/>
            <person name="Rokas A."/>
            <person name="Rosa C.A."/>
            <person name="Scheuner C."/>
            <person name="Sibirny A.A."/>
            <person name="Slot J.C."/>
            <person name="Stielow J.B."/>
            <person name="Sun H."/>
            <person name="Kurtzman C.P."/>
            <person name="Blackwell M."/>
            <person name="Jeffries T.W."/>
            <person name="Grigoriev I.V."/>
        </authorList>
    </citation>
    <scope>NUCLEOTIDE SEQUENCE [LARGE SCALE GENOMIC DNA]</scope>
    <source>
        <strain evidence="18">NRRL Y-17796</strain>
    </source>
</reference>
<dbReference type="GO" id="GO:0005634">
    <property type="term" value="C:nucleus"/>
    <property type="evidence" value="ECO:0007669"/>
    <property type="project" value="TreeGrafter"/>
</dbReference>
<dbReference type="AlphaFoldDB" id="A0A1E4TDK9"/>
<sequence>TNIHVSVRCRGRNDKEIAEDSPVIITTSGESLNQGKELAVQTGSTHKIYAVDNVFGADADQMTVYDTAVSSMIGEVLTGYNCTIFAYGQTGTGKTHTMAGDLNELYLSDNSGIAPRAIFDLFSRLPSSDDSDDDPDYLVKCSYVELYNEELKDLLTDSTDQKLKLYDDPARKSTVIQGAEEIYIRSAVDGLKLLQNGAQRRQVAATKMNDVSSRSHTIFTVTVVLKDPINTSEESVRVGKLNIVDLAGSENIKSSGAENKRAREAGMINQSLLTLGRVINALVAKSAHVPYRESKLTRILQDSLGGRTQTCIIATISPAACNMEETLSTLDYASRAKDIKNKPQMNHTFSKKTLIKKLILEIEQLKGDLSATRQKNGVYLSQQSYDSLLSDNERKTQTIEEQQMKITLLEGQLASSRKHNQENSEQLSDTQKRLQTISEEHQKCNQTVSNLETNIEKLEAQLKEEIDLRLAQANNEGELGSIAEKQAKCIETMSIDIDHLQDALERRNLTNSNNKAMWLESRTQVLGLNERLLISLKRYTDLNSSFTSQIPNKLSEIVKQQKKKLAFVDDSLKSIIATFNEAWESQKEKDVGLNEKTVDMVNALGVFSQKMAEELSTLFDDLSNAIPLIEKELSALDTCFSDTVIKHFDELTSNIKEAFGNLESYYTKQDEEMKEIRKYISSSRETISVMETASVGIAYAIQNEGIRAEMDRQAAMTQIADILESLTATHTKRLDGLIKNIGTDLEHTCNTF</sequence>
<dbReference type="PROSITE" id="PS50067">
    <property type="entry name" value="KINESIN_MOTOR_2"/>
    <property type="match status" value="1"/>
</dbReference>
<comment type="subcellular location">
    <subcellularLocation>
        <location evidence="1">Cytoplasm</location>
        <location evidence="1">Cytoskeleton</location>
        <location evidence="1">Spindle</location>
    </subcellularLocation>
</comment>
<organism evidence="17 18">
    <name type="scientific">Tortispora caseinolytica NRRL Y-17796</name>
    <dbReference type="NCBI Taxonomy" id="767744"/>
    <lineage>
        <taxon>Eukaryota</taxon>
        <taxon>Fungi</taxon>
        <taxon>Dikarya</taxon>
        <taxon>Ascomycota</taxon>
        <taxon>Saccharomycotina</taxon>
        <taxon>Trigonopsidomycetes</taxon>
        <taxon>Trigonopsidales</taxon>
        <taxon>Trigonopsidaceae</taxon>
        <taxon>Tortispora</taxon>
    </lineage>
</organism>
<evidence type="ECO:0000313" key="18">
    <source>
        <dbReference type="Proteomes" id="UP000095023"/>
    </source>
</evidence>
<feature type="region of interest" description="Disordered" evidence="15">
    <location>
        <begin position="413"/>
        <end position="432"/>
    </location>
</feature>
<dbReference type="InterPro" id="IPR001752">
    <property type="entry name" value="Kinesin_motor_dom"/>
</dbReference>
<keyword evidence="2" id="KW-0963">Cytoplasm</keyword>
<keyword evidence="10" id="KW-0206">Cytoskeleton</keyword>
<keyword evidence="5 13" id="KW-0547">Nucleotide-binding</keyword>
<dbReference type="GO" id="GO:0005524">
    <property type="term" value="F:ATP binding"/>
    <property type="evidence" value="ECO:0007669"/>
    <property type="project" value="UniProtKB-UniRule"/>
</dbReference>
<comment type="function">
    <text evidence="12">Required for assembly of the mitotic spindle. Interacts with spindle microtubules to produce an outwardly directed force acting upon the poles. Following spindle assembly, CIN8 and KIP1 apparently act to oppose a force that draws separated poles back together. This force seems to be mediate by KAR3.</text>
</comment>
<evidence type="ECO:0000256" key="4">
    <source>
        <dbReference type="ARBA" id="ARBA00022701"/>
    </source>
</evidence>